<dbReference type="InterPro" id="IPR021363">
    <property type="entry name" value="DUF2835"/>
</dbReference>
<accession>A0A0B5FRA1</accession>
<evidence type="ECO:0008006" key="3">
    <source>
        <dbReference type="Google" id="ProtNLM"/>
    </source>
</evidence>
<protein>
    <recommendedName>
        <fullName evidence="3">Topoisomerase II</fullName>
    </recommendedName>
</protein>
<dbReference type="HOGENOM" id="CLU_185065_1_1_7"/>
<organism evidence="1 2">
    <name type="scientific">Geoalkalibacter subterraneus</name>
    <dbReference type="NCBI Taxonomy" id="483547"/>
    <lineage>
        <taxon>Bacteria</taxon>
        <taxon>Pseudomonadati</taxon>
        <taxon>Thermodesulfobacteriota</taxon>
        <taxon>Desulfuromonadia</taxon>
        <taxon>Desulfuromonadales</taxon>
        <taxon>Geoalkalibacteraceae</taxon>
        <taxon>Geoalkalibacter</taxon>
    </lineage>
</organism>
<dbReference type="RefSeq" id="WP_040200375.1">
    <property type="nucleotide sequence ID" value="NZ_CP010311.1"/>
</dbReference>
<dbReference type="Proteomes" id="UP000035036">
    <property type="component" value="Chromosome"/>
</dbReference>
<dbReference type="Pfam" id="PF11197">
    <property type="entry name" value="DUF2835"/>
    <property type="match status" value="1"/>
</dbReference>
<proteinExistence type="predicted"/>
<keyword evidence="2" id="KW-1185">Reference proteome</keyword>
<evidence type="ECO:0000313" key="2">
    <source>
        <dbReference type="Proteomes" id="UP000035036"/>
    </source>
</evidence>
<name>A0A0B5FRA1_9BACT</name>
<evidence type="ECO:0000313" key="1">
    <source>
        <dbReference type="EMBL" id="AJF06650.1"/>
    </source>
</evidence>
<dbReference type="OrthoDB" id="5600793at2"/>
<dbReference type="AlphaFoldDB" id="A0A0B5FRA1"/>
<dbReference type="STRING" id="483547.GSUB_09010"/>
<gene>
    <name evidence="1" type="ORF">GSUB_09010</name>
</gene>
<sequence>MFVTYFRVDLSAEDYLRYYKGTARFIQVRAEDGRRVRLPAGNLRSFVTATGIHGRFRLCFDASHKIISIDKVG</sequence>
<reference evidence="1 2" key="1">
    <citation type="journal article" date="2015" name="Genome Announc.">
        <title>Genomes of Geoalkalibacter ferrihydriticus Z-0531T and Geoalkalibacter subterraneus Red1T, Two Haloalkaliphilic Metal-Reducing Deltaproteobacteria.</title>
        <authorList>
            <person name="Badalamenti J.P."/>
            <person name="Krajmalnik-Brown R."/>
            <person name="Torres C.I."/>
            <person name="Bond D.R."/>
        </authorList>
    </citation>
    <scope>NUCLEOTIDE SEQUENCE [LARGE SCALE GENOMIC DNA]</scope>
    <source>
        <strain evidence="1 2">Red1</strain>
    </source>
</reference>
<dbReference type="EMBL" id="CP010311">
    <property type="protein sequence ID" value="AJF06650.1"/>
    <property type="molecule type" value="Genomic_DNA"/>
</dbReference>
<dbReference type="KEGG" id="gsb:GSUB_09010"/>